<name>A0A4V3JXI8_9LEPT</name>
<protein>
    <submittedName>
        <fullName evidence="4">Serine/threonine-protein phosphatase</fullName>
    </submittedName>
</protein>
<dbReference type="Pfam" id="PF07695">
    <property type="entry name" value="7TMR-DISM_7TM"/>
    <property type="match status" value="1"/>
</dbReference>
<dbReference type="PANTHER" id="PTHR43156:SF2">
    <property type="entry name" value="STAGE II SPORULATION PROTEIN E"/>
    <property type="match status" value="1"/>
</dbReference>
<dbReference type="AlphaFoldDB" id="A0A4V3JXI8"/>
<evidence type="ECO:0000313" key="5">
    <source>
        <dbReference type="Proteomes" id="UP000298264"/>
    </source>
</evidence>
<comment type="caution">
    <text evidence="4">The sequence shown here is derived from an EMBL/GenBank/DDBJ whole genome shotgun (WGS) entry which is preliminary data.</text>
</comment>
<keyword evidence="5" id="KW-1185">Reference proteome</keyword>
<reference evidence="4" key="1">
    <citation type="journal article" date="2019" name="PLoS Negl. Trop. Dis.">
        <title>Revisiting the worldwide diversity of Leptospira species in the environment.</title>
        <authorList>
            <person name="Vincent A.T."/>
            <person name="Schiettekatte O."/>
            <person name="Bourhy P."/>
            <person name="Veyrier F.J."/>
            <person name="Picardeau M."/>
        </authorList>
    </citation>
    <scope>NUCLEOTIDE SEQUENCE [LARGE SCALE GENOMIC DNA]</scope>
    <source>
        <strain evidence="4">201400974</strain>
    </source>
</reference>
<gene>
    <name evidence="4" type="ORF">EHS11_04260</name>
</gene>
<keyword evidence="2" id="KW-0472">Membrane</keyword>
<dbReference type="InterPro" id="IPR052016">
    <property type="entry name" value="Bact_Sigma-Reg"/>
</dbReference>
<sequence>MFYIAILTIFTGFIMAIEANPLVIKPAGTTSAPDGWTFAAEGLEPVPIQVGKSLASQGFKPPTHGKYHFTFFFPKTETILAQGIYLNRVQEADKIFLNGTLIGKTGSFPPGEKYSPNWYLKRLYYLPDSLLKKGELNTLEVEIYYQNQTFPGGLFRTIPEIGNLDMLYSHIIKEDGRDFCIIMLFFGIGAYQIFSILLRRQPKANLYLLCSSMCFVLWRLPLLNVTHNFSGLEFNTLIRVFFIFQTLLPAALLLFSYSIFRDPLRNKEIAVVGLVVILALIQVFNIEYSTRIICLRIWEFSLLFLVAFVITGVIRAAKQKKKEASILGIGFLFLCIGGVTDITIDITTGKNIYLSQYGFLVLMILSAVTISFRNAKNEKELSLLTKDLEARVQIRTEELRKKNNNLEQDLFFASQLQGHLLPKDSPSVKGLNLFATYLPMEQVGGDLYDWVEVDEHQLLFLIADVAGHGVPAALVSSMVKVQFREIAKETQNPAKVLLKMNQALVFLVSKYFITASCALFDTKKNQVIISSAGHPNPLIYNGDDSKFSFLNLKGSILGWRESFQFQNWTQTITKGDRYFFYTDGVTEARADGKLFGESNLLRLLKKTKSKDIQAVAEVVQEEITKYSDKELKDDVTYVIIEII</sequence>
<dbReference type="Proteomes" id="UP000298264">
    <property type="component" value="Unassembled WGS sequence"/>
</dbReference>
<evidence type="ECO:0000313" key="4">
    <source>
        <dbReference type="EMBL" id="TGN13214.1"/>
    </source>
</evidence>
<dbReference type="InterPro" id="IPR011623">
    <property type="entry name" value="7TMR_DISM_rcpt_extracell_dom1"/>
</dbReference>
<feature type="transmembrane region" description="Helical" evidence="2">
    <location>
        <begin position="181"/>
        <end position="198"/>
    </location>
</feature>
<feature type="transmembrane region" description="Helical" evidence="2">
    <location>
        <begin position="297"/>
        <end position="314"/>
    </location>
</feature>
<keyword evidence="2" id="KW-0812">Transmembrane</keyword>
<organism evidence="4 5">
    <name type="scientific">Leptospira ilyithenensis</name>
    <dbReference type="NCBI Taxonomy" id="2484901"/>
    <lineage>
        <taxon>Bacteria</taxon>
        <taxon>Pseudomonadati</taxon>
        <taxon>Spirochaetota</taxon>
        <taxon>Spirochaetia</taxon>
        <taxon>Leptospirales</taxon>
        <taxon>Leptospiraceae</taxon>
        <taxon>Leptospira</taxon>
    </lineage>
</organism>
<dbReference type="SUPFAM" id="SSF81606">
    <property type="entry name" value="PP2C-like"/>
    <property type="match status" value="1"/>
</dbReference>
<accession>A0A4V3JXI8</accession>
<feature type="transmembrane region" description="Helical" evidence="2">
    <location>
        <begin position="326"/>
        <end position="346"/>
    </location>
</feature>
<keyword evidence="2" id="KW-1133">Transmembrane helix</keyword>
<dbReference type="Gene3D" id="2.60.120.260">
    <property type="entry name" value="Galactose-binding domain-like"/>
    <property type="match status" value="1"/>
</dbReference>
<dbReference type="OrthoDB" id="9763484at2"/>
<dbReference type="InterPro" id="IPR036457">
    <property type="entry name" value="PPM-type-like_dom_sf"/>
</dbReference>
<feature type="domain" description="PPM-type phosphatase" evidence="3">
    <location>
        <begin position="428"/>
        <end position="642"/>
    </location>
</feature>
<dbReference type="Pfam" id="PF07228">
    <property type="entry name" value="SpoIIE"/>
    <property type="match status" value="1"/>
</dbReference>
<feature type="transmembrane region" description="Helical" evidence="2">
    <location>
        <begin position="205"/>
        <end position="225"/>
    </location>
</feature>
<dbReference type="SMART" id="SM00331">
    <property type="entry name" value="PP2C_SIG"/>
    <property type="match status" value="1"/>
</dbReference>
<feature type="transmembrane region" description="Helical" evidence="2">
    <location>
        <begin position="237"/>
        <end position="257"/>
    </location>
</feature>
<dbReference type="InterPro" id="IPR001932">
    <property type="entry name" value="PPM-type_phosphatase-like_dom"/>
</dbReference>
<feature type="transmembrane region" description="Helical" evidence="2">
    <location>
        <begin position="352"/>
        <end position="372"/>
    </location>
</feature>
<evidence type="ECO:0000256" key="1">
    <source>
        <dbReference type="ARBA" id="ARBA00022801"/>
    </source>
</evidence>
<feature type="transmembrane region" description="Helical" evidence="2">
    <location>
        <begin position="269"/>
        <end position="285"/>
    </location>
</feature>
<dbReference type="EMBL" id="RQHV01000032">
    <property type="protein sequence ID" value="TGN13214.1"/>
    <property type="molecule type" value="Genomic_DNA"/>
</dbReference>
<evidence type="ECO:0000259" key="3">
    <source>
        <dbReference type="SMART" id="SM00331"/>
    </source>
</evidence>
<evidence type="ECO:0000256" key="2">
    <source>
        <dbReference type="SAM" id="Phobius"/>
    </source>
</evidence>
<proteinExistence type="predicted"/>
<keyword evidence="1" id="KW-0378">Hydrolase</keyword>
<dbReference type="GO" id="GO:0016791">
    <property type="term" value="F:phosphatase activity"/>
    <property type="evidence" value="ECO:0007669"/>
    <property type="project" value="TreeGrafter"/>
</dbReference>
<dbReference type="Gene3D" id="3.60.40.10">
    <property type="entry name" value="PPM-type phosphatase domain"/>
    <property type="match status" value="1"/>
</dbReference>
<dbReference type="PANTHER" id="PTHR43156">
    <property type="entry name" value="STAGE II SPORULATION PROTEIN E-RELATED"/>
    <property type="match status" value="1"/>
</dbReference>